<dbReference type="Pfam" id="PF10099">
    <property type="entry name" value="RskA_C"/>
    <property type="match status" value="1"/>
</dbReference>
<accession>A0A7M2Y702</accession>
<dbReference type="GO" id="GO:0006417">
    <property type="term" value="P:regulation of translation"/>
    <property type="evidence" value="ECO:0007669"/>
    <property type="project" value="TreeGrafter"/>
</dbReference>
<evidence type="ECO:0000313" key="3">
    <source>
        <dbReference type="Proteomes" id="UP000594195"/>
    </source>
</evidence>
<dbReference type="InterPro" id="IPR018764">
    <property type="entry name" value="RskA_C"/>
</dbReference>
<dbReference type="Proteomes" id="UP000594195">
    <property type="component" value="Chromosome"/>
</dbReference>
<gene>
    <name evidence="2" type="ORF">Q73A0000_01630</name>
</gene>
<dbReference type="PANTHER" id="PTHR37461">
    <property type="entry name" value="ANTI-SIGMA-K FACTOR RSKA"/>
    <property type="match status" value="1"/>
</dbReference>
<dbReference type="KEGG" id="kfa:Q73A0000_01630"/>
<name>A0A7M2Y702_9FLAO</name>
<dbReference type="GO" id="GO:0005886">
    <property type="term" value="C:plasma membrane"/>
    <property type="evidence" value="ECO:0007669"/>
    <property type="project" value="InterPro"/>
</dbReference>
<dbReference type="PANTHER" id="PTHR37461:SF1">
    <property type="entry name" value="ANTI-SIGMA-K FACTOR RSKA"/>
    <property type="match status" value="1"/>
</dbReference>
<organism evidence="2 3">
    <name type="scientific">Kaistella flava</name>
    <name type="common">ex Peng et al. 2021</name>
    <dbReference type="NCBI Taxonomy" id="2038776"/>
    <lineage>
        <taxon>Bacteria</taxon>
        <taxon>Pseudomonadati</taxon>
        <taxon>Bacteroidota</taxon>
        <taxon>Flavobacteriia</taxon>
        <taxon>Flavobacteriales</taxon>
        <taxon>Weeksellaceae</taxon>
        <taxon>Chryseobacterium group</taxon>
        <taxon>Kaistella</taxon>
    </lineage>
</organism>
<dbReference type="RefSeq" id="WP_193812353.1">
    <property type="nucleotide sequence ID" value="NZ_CP040442.1"/>
</dbReference>
<dbReference type="GO" id="GO:0016989">
    <property type="term" value="F:sigma factor antagonist activity"/>
    <property type="evidence" value="ECO:0007669"/>
    <property type="project" value="TreeGrafter"/>
</dbReference>
<proteinExistence type="predicted"/>
<feature type="domain" description="Anti-sigma K factor RskA C-terminal" evidence="1">
    <location>
        <begin position="104"/>
        <end position="248"/>
    </location>
</feature>
<dbReference type="EMBL" id="CP040442">
    <property type="protein sequence ID" value="QOW09143.1"/>
    <property type="molecule type" value="Genomic_DNA"/>
</dbReference>
<evidence type="ECO:0000313" key="2">
    <source>
        <dbReference type="EMBL" id="QOW09143.1"/>
    </source>
</evidence>
<dbReference type="AlphaFoldDB" id="A0A7M2Y702"/>
<evidence type="ECO:0000259" key="1">
    <source>
        <dbReference type="Pfam" id="PF10099"/>
    </source>
</evidence>
<reference evidence="2 3" key="1">
    <citation type="submission" date="2019-05" db="EMBL/GenBank/DDBJ databases">
        <title>Chryseobacterium sp. isolated from King George Island, maritime Antarctica.</title>
        <authorList>
            <person name="Peng X."/>
        </authorList>
    </citation>
    <scope>NUCLEOTIDE SEQUENCE [LARGE SCALE GENOMIC DNA]</scope>
    <source>
        <strain evidence="2 3">7-3A</strain>
    </source>
</reference>
<sequence length="258" mass="28510">MDIKNYISSGVIEAYAMGNLSSEESSILECVMKNNAEVKAVVFEAQQTFEKLATGQAIEPPAYLEAAIRSKLEFGNTESSDGKVIPLNQKKATDIPTNNFPSWMKAASVAVLFGLGYLGYEVNSKNNQLQQVVQNNTELSTKLYSLEEMNTMLINSKRIQLKGVEKHPDMLAEVFWNDSKQVYLDIKNLPAAPSGKQYQLWAIVDGKPVDMGMYNNEKNSTVQPMKSVANPQAFAITLEKEGGNATPTMDEMYVMGTV</sequence>
<dbReference type="InterPro" id="IPR051474">
    <property type="entry name" value="Anti-sigma-K/W_factor"/>
</dbReference>
<keyword evidence="3" id="KW-1185">Reference proteome</keyword>
<protein>
    <submittedName>
        <fullName evidence="2">Anti-sigma factor</fullName>
    </submittedName>
</protein>